<dbReference type="AlphaFoldDB" id="A0A6L5B769"/>
<feature type="transmembrane region" description="Helical" evidence="1">
    <location>
        <begin position="30"/>
        <end position="51"/>
    </location>
</feature>
<reference evidence="2" key="1">
    <citation type="submission" date="2020-01" db="EMBL/GenBank/DDBJ databases">
        <title>The Celery Genome Sequence Reveals Sequential Paleo-tetraploidization, Resistance Gene Elimination, Karyotype Evolution, and Functional Innovation in Apiales.</title>
        <authorList>
            <person name="Song X."/>
        </authorList>
    </citation>
    <scope>NUCLEOTIDE SEQUENCE</scope>
    <source>
        <tissue evidence="2">Leaf</tissue>
    </source>
</reference>
<name>A0A6L5B769_APIGR</name>
<feature type="transmembrane region" description="Helical" evidence="1">
    <location>
        <begin position="84"/>
        <end position="112"/>
    </location>
</feature>
<feature type="transmembrane region" description="Helical" evidence="1">
    <location>
        <begin position="228"/>
        <end position="247"/>
    </location>
</feature>
<keyword evidence="1" id="KW-0472">Membrane</keyword>
<accession>A0A6L5B769</accession>
<comment type="caution">
    <text evidence="2">The sequence shown here is derived from an EMBL/GenBank/DDBJ whole genome shotgun (WGS) entry which is preliminary data.</text>
</comment>
<keyword evidence="1" id="KW-1133">Transmembrane helix</keyword>
<dbReference type="Proteomes" id="UP000593563">
    <property type="component" value="Unassembled WGS sequence"/>
</dbReference>
<gene>
    <name evidence="2" type="ORF">AG4045_027429</name>
</gene>
<evidence type="ECO:0000256" key="1">
    <source>
        <dbReference type="SAM" id="Phobius"/>
    </source>
</evidence>
<protein>
    <submittedName>
        <fullName evidence="2">Uncharacterized protein</fullName>
    </submittedName>
</protein>
<dbReference type="EMBL" id="WRXP01003694">
    <property type="protein sequence ID" value="KAF1001586.1"/>
    <property type="molecule type" value="Genomic_DNA"/>
</dbReference>
<feature type="transmembrane region" description="Helical" evidence="1">
    <location>
        <begin position="178"/>
        <end position="207"/>
    </location>
</feature>
<evidence type="ECO:0000313" key="3">
    <source>
        <dbReference type="Proteomes" id="UP000593563"/>
    </source>
</evidence>
<keyword evidence="1" id="KW-0812">Transmembrane</keyword>
<feature type="transmembrane region" description="Helical" evidence="1">
    <location>
        <begin position="133"/>
        <end position="166"/>
    </location>
</feature>
<dbReference type="PANTHER" id="PTHR33133:SF7">
    <property type="entry name" value="F26K24.10 PROTEIN-RELATED"/>
    <property type="match status" value="1"/>
</dbReference>
<feature type="transmembrane region" description="Helical" evidence="1">
    <location>
        <begin position="267"/>
        <end position="295"/>
    </location>
</feature>
<organism evidence="2 3">
    <name type="scientific">Apium graveolens</name>
    <name type="common">Celery</name>
    <dbReference type="NCBI Taxonomy" id="4045"/>
    <lineage>
        <taxon>Eukaryota</taxon>
        <taxon>Viridiplantae</taxon>
        <taxon>Streptophyta</taxon>
        <taxon>Embryophyta</taxon>
        <taxon>Tracheophyta</taxon>
        <taxon>Spermatophyta</taxon>
        <taxon>Magnoliopsida</taxon>
        <taxon>eudicotyledons</taxon>
        <taxon>Gunneridae</taxon>
        <taxon>Pentapetalae</taxon>
        <taxon>asterids</taxon>
        <taxon>campanulids</taxon>
        <taxon>Apiales</taxon>
        <taxon>Apiaceae</taxon>
        <taxon>Apioideae</taxon>
        <taxon>apioid superclade</taxon>
        <taxon>Apieae</taxon>
        <taxon>Apium</taxon>
    </lineage>
</organism>
<keyword evidence="3" id="KW-1185">Reference proteome</keyword>
<proteinExistence type="predicted"/>
<dbReference type="PANTHER" id="PTHR33133">
    <property type="entry name" value="OS08G0107100 PROTEIN-RELATED"/>
    <property type="match status" value="1"/>
</dbReference>
<evidence type="ECO:0000313" key="2">
    <source>
        <dbReference type="EMBL" id="KAF1001586.1"/>
    </source>
</evidence>
<sequence>MDSSFSAERINLTSILSQTKSIINAHSRHFLALSLISLLPISFLITIYPTLLLQLHSSLFDSHLLNPQTLILISTPNPNYDSPFYHFAPVVFFVIIGFLYVCGVCTVTYSVIHGFYGRPVRLSSSMKSLLRNVIPIVFTMFCGLLFAFLVFAVFGVFLFFVVVSVSFFGGEVEFGFNWLMVLFVIGLVLVLVYVQVHCVLGCVVVVVEGKWGFEALRRSGVLVKGMRLVSLWLLLFGCVTVVFPLWLHSVPLVKFEGGFDFWKSAGFVAQTVLSSSFVTLFMLISISANAVLYMYCKALHGELASEIAEEFARDYVSLPFDDEKVPHIVTVVQA</sequence>